<dbReference type="InterPro" id="IPR013763">
    <property type="entry name" value="Cyclin-like_dom"/>
</dbReference>
<feature type="domain" description="Cyclin-like" evidence="6">
    <location>
        <begin position="61"/>
        <end position="158"/>
    </location>
</feature>
<dbReference type="Gene3D" id="1.10.472.10">
    <property type="entry name" value="Cyclin-like"/>
    <property type="match status" value="2"/>
</dbReference>
<dbReference type="CDD" id="cd20535">
    <property type="entry name" value="CYCLIN_CCNM_CCNQ_rpt2"/>
    <property type="match status" value="1"/>
</dbReference>
<dbReference type="AlphaFoldDB" id="A0A8I6S433"/>
<evidence type="ECO:0000259" key="6">
    <source>
        <dbReference type="SMART" id="SM00385"/>
    </source>
</evidence>
<evidence type="ECO:0000313" key="8">
    <source>
        <dbReference type="Proteomes" id="UP000494040"/>
    </source>
</evidence>
<dbReference type="InterPro" id="IPR006671">
    <property type="entry name" value="Cyclin_N"/>
</dbReference>
<dbReference type="Proteomes" id="UP000494040">
    <property type="component" value="Unassembled WGS sequence"/>
</dbReference>
<dbReference type="KEGG" id="clec:106670720"/>
<dbReference type="InterPro" id="IPR043198">
    <property type="entry name" value="Cyclin/Ssn8"/>
</dbReference>
<dbReference type="InterPro" id="IPR048053">
    <property type="entry name" value="Cyclin-Q_second_cyclin_box"/>
</dbReference>
<dbReference type="PIRSF" id="PIRSF028758">
    <property type="entry name" value="Cyclin, C/H/G types"/>
    <property type="match status" value="1"/>
</dbReference>
<protein>
    <recommendedName>
        <fullName evidence="2">Cyclin-Q</fullName>
    </recommendedName>
    <alternativeName>
        <fullName evidence="4">Cyclin-related protein FAM58A</fullName>
    </alternativeName>
</protein>
<dbReference type="CDD" id="cd20534">
    <property type="entry name" value="CYCLIN_CCNM_CCNQ_rpt1"/>
    <property type="match status" value="1"/>
</dbReference>
<evidence type="ECO:0000256" key="2">
    <source>
        <dbReference type="ARBA" id="ARBA00019501"/>
    </source>
</evidence>
<evidence type="ECO:0000256" key="4">
    <source>
        <dbReference type="ARBA" id="ARBA00032419"/>
    </source>
</evidence>
<evidence type="ECO:0000256" key="3">
    <source>
        <dbReference type="ARBA" id="ARBA00023127"/>
    </source>
</evidence>
<dbReference type="InterPro" id="IPR048055">
    <property type="entry name" value="Cyclin-Q_first_cyclin_box"/>
</dbReference>
<keyword evidence="3 5" id="KW-0195">Cyclin</keyword>
<accession>A0A8I6S433</accession>
<dbReference type="GO" id="GO:0006357">
    <property type="term" value="P:regulation of transcription by RNA polymerase II"/>
    <property type="evidence" value="ECO:0007669"/>
    <property type="project" value="InterPro"/>
</dbReference>
<keyword evidence="8" id="KW-1185">Reference proteome</keyword>
<dbReference type="EnsemblMetazoa" id="XM_014401288.2">
    <property type="protein sequence ID" value="XP_014256774.1"/>
    <property type="gene ID" value="LOC106670720"/>
</dbReference>
<dbReference type="Pfam" id="PF00134">
    <property type="entry name" value="Cyclin_N"/>
    <property type="match status" value="1"/>
</dbReference>
<dbReference type="SUPFAM" id="SSF47954">
    <property type="entry name" value="Cyclin-like"/>
    <property type="match status" value="2"/>
</dbReference>
<sequence>MDSHNMDMNMMEMNSCQSWSYQAGDSMKALIEVTKTDSDDHKKKSRRIEYKTHNAIYYTMRFLFECGYKLKANPITIATASVISHRFFKEFDTGYDKYLIAATSLYIAGKLKDEKYKLRDVINVAHQTLHRGSSPLDFREEYFMRRDAIVQAELLIMRTLQFRISTPSTHKYLLHYLSTLKTWLTKEIWETVPLCQSSFAFLQDFHHDPLVLEFAPQNIALGCIHLAMQCYGVDVPCIPETDDFCWFTVFYQHAKKDDIWQVIEAIMDIYNREEQSPGNAKNF</sequence>
<dbReference type="InterPro" id="IPR036915">
    <property type="entry name" value="Cyclin-like_sf"/>
</dbReference>
<evidence type="ECO:0000256" key="5">
    <source>
        <dbReference type="RuleBase" id="RU000383"/>
    </source>
</evidence>
<dbReference type="RefSeq" id="XP_014256774.1">
    <property type="nucleotide sequence ID" value="XM_014401288.2"/>
</dbReference>
<organism evidence="7 8">
    <name type="scientific">Cimex lectularius</name>
    <name type="common">Bed bug</name>
    <name type="synonym">Acanthia lectularia</name>
    <dbReference type="NCBI Taxonomy" id="79782"/>
    <lineage>
        <taxon>Eukaryota</taxon>
        <taxon>Metazoa</taxon>
        <taxon>Ecdysozoa</taxon>
        <taxon>Arthropoda</taxon>
        <taxon>Hexapoda</taxon>
        <taxon>Insecta</taxon>
        <taxon>Pterygota</taxon>
        <taxon>Neoptera</taxon>
        <taxon>Paraneoptera</taxon>
        <taxon>Hemiptera</taxon>
        <taxon>Heteroptera</taxon>
        <taxon>Panheteroptera</taxon>
        <taxon>Cimicomorpha</taxon>
        <taxon>Cimicidae</taxon>
        <taxon>Cimex</taxon>
    </lineage>
</organism>
<comment type="similarity">
    <text evidence="1">Belongs to the cyclin family. Cyclin-like FAM58 subfamily.</text>
</comment>
<name>A0A8I6S433_CIMLE</name>
<dbReference type="GeneID" id="106670720"/>
<evidence type="ECO:0000256" key="1">
    <source>
        <dbReference type="ARBA" id="ARBA00010390"/>
    </source>
</evidence>
<dbReference type="GO" id="GO:0016538">
    <property type="term" value="F:cyclin-dependent protein serine/threonine kinase regulator activity"/>
    <property type="evidence" value="ECO:0007669"/>
    <property type="project" value="InterPro"/>
</dbReference>
<dbReference type="OMA" id="LKHITIC"/>
<reference evidence="7" key="1">
    <citation type="submission" date="2022-01" db="UniProtKB">
        <authorList>
            <consortium name="EnsemblMetazoa"/>
        </authorList>
    </citation>
    <scope>IDENTIFICATION</scope>
</reference>
<evidence type="ECO:0000313" key="7">
    <source>
        <dbReference type="EnsemblMetazoa" id="XP_014256774.1"/>
    </source>
</evidence>
<dbReference type="OrthoDB" id="79090at2759"/>
<proteinExistence type="inferred from homology"/>
<dbReference type="PANTHER" id="PTHR10026">
    <property type="entry name" value="CYCLIN"/>
    <property type="match status" value="1"/>
</dbReference>
<dbReference type="SMART" id="SM00385">
    <property type="entry name" value="CYCLIN"/>
    <property type="match status" value="1"/>
</dbReference>